<keyword evidence="1" id="KW-1133">Transmembrane helix</keyword>
<reference evidence="3" key="2">
    <citation type="submission" date="2025-08" db="UniProtKB">
        <authorList>
            <consortium name="RefSeq"/>
        </authorList>
    </citation>
    <scope>IDENTIFICATION</scope>
    <source>
        <strain evidence="3">S238N-H82</strain>
        <tissue evidence="3">Testes</tissue>
    </source>
</reference>
<evidence type="ECO:0000313" key="2">
    <source>
        <dbReference type="Proteomes" id="UP000001554"/>
    </source>
</evidence>
<keyword evidence="1" id="KW-0472">Membrane</keyword>
<dbReference type="GO" id="GO:0009312">
    <property type="term" value="P:oligosaccharide biosynthetic process"/>
    <property type="evidence" value="ECO:0007669"/>
    <property type="project" value="InterPro"/>
</dbReference>
<dbReference type="Proteomes" id="UP000001554">
    <property type="component" value="Chromosome 9"/>
</dbReference>
<organism evidence="2 3">
    <name type="scientific">Branchiostoma floridae</name>
    <name type="common">Florida lancelet</name>
    <name type="synonym">Amphioxus</name>
    <dbReference type="NCBI Taxonomy" id="7739"/>
    <lineage>
        <taxon>Eukaryota</taxon>
        <taxon>Metazoa</taxon>
        <taxon>Chordata</taxon>
        <taxon>Cephalochordata</taxon>
        <taxon>Leptocardii</taxon>
        <taxon>Amphioxiformes</taxon>
        <taxon>Branchiostomatidae</taxon>
        <taxon>Branchiostoma</taxon>
    </lineage>
</organism>
<sequence length="466" mass="53448">MERLRKLHRRFPTKMLLKHRRLLLVTTMIMVFFAVRYMNIAGRMLKVADDLWYTNAYLQTMKPVAIHHNTGQQNTEIACVIESSLGSCDGIGFASLVLQTIDEITTCLARGFVPTVIWTDCDYCGPPGSDVNYWTWFFKAINEGIEETAGTRVCVAPTTPLFISSSLYLTRPGAIGELDDFRFADMERKVTNFWQPITAETRALANYVISGYLKPADRVENVVNSFYRNHMEGYVNIGVHLRLSKGHSEEMTNFFQQRSPKLHKFIQVVQRVINDAIATHAGREIRIFLASDTDEAIDAFKAEFKDNKVLNISACRGEHCRSQKEGEKVLTDILLMAKCDYLVHDESNVVAISYYYNTNIKSYYVSGDPSDHKRLNARSRFDADDLFRQAVSRVTNNIRVPLAWRESSLLIGLTAKWHVLWGILNSDLPMEDVGCYFRNIKLSKCREEFQRSEFAKDSDLRDLMHI</sequence>
<dbReference type="Gene3D" id="3.40.50.11350">
    <property type="match status" value="1"/>
</dbReference>
<keyword evidence="2" id="KW-1185">Reference proteome</keyword>
<dbReference type="GeneID" id="118423063"/>
<dbReference type="OrthoDB" id="5958927at2759"/>
<evidence type="ECO:0000313" key="3">
    <source>
        <dbReference type="RefSeq" id="XP_035686864.1"/>
    </source>
</evidence>
<accession>A0A9J7LRF4</accession>
<reference evidence="2" key="1">
    <citation type="journal article" date="2020" name="Nat. Ecol. Evol.">
        <title>Deeply conserved synteny resolves early events in vertebrate evolution.</title>
        <authorList>
            <person name="Simakov O."/>
            <person name="Marletaz F."/>
            <person name="Yue J.X."/>
            <person name="O'Connell B."/>
            <person name="Jenkins J."/>
            <person name="Brandt A."/>
            <person name="Calef R."/>
            <person name="Tung C.H."/>
            <person name="Huang T.K."/>
            <person name="Schmutz J."/>
            <person name="Satoh N."/>
            <person name="Yu J.K."/>
            <person name="Putnam N.H."/>
            <person name="Green R.E."/>
            <person name="Rokhsar D.S."/>
        </authorList>
    </citation>
    <scope>NUCLEOTIDE SEQUENCE [LARGE SCALE GENOMIC DNA]</scope>
    <source>
        <strain evidence="2">S238N-H82</strain>
    </source>
</reference>
<protein>
    <submittedName>
        <fullName evidence="3">Uncharacterized protein LOC118423063</fullName>
    </submittedName>
</protein>
<dbReference type="Pfam" id="PF05830">
    <property type="entry name" value="NodZ"/>
    <property type="match status" value="1"/>
</dbReference>
<dbReference type="KEGG" id="bfo:118423063"/>
<feature type="transmembrane region" description="Helical" evidence="1">
    <location>
        <begin position="21"/>
        <end position="38"/>
    </location>
</feature>
<evidence type="ECO:0000256" key="1">
    <source>
        <dbReference type="SAM" id="Phobius"/>
    </source>
</evidence>
<gene>
    <name evidence="3" type="primary">LOC118423063</name>
</gene>
<keyword evidence="1" id="KW-0812">Transmembrane</keyword>
<name>A0A9J7LRF4_BRAFL</name>
<dbReference type="AlphaFoldDB" id="A0A9J7LRF4"/>
<proteinExistence type="predicted"/>
<dbReference type="GO" id="GO:0016758">
    <property type="term" value="F:hexosyltransferase activity"/>
    <property type="evidence" value="ECO:0007669"/>
    <property type="project" value="InterPro"/>
</dbReference>
<dbReference type="InterPro" id="IPR008716">
    <property type="entry name" value="NodZ"/>
</dbReference>
<dbReference type="RefSeq" id="XP_035686864.1">
    <property type="nucleotide sequence ID" value="XM_035830971.1"/>
</dbReference>